<dbReference type="EMBL" id="BAABME010003231">
    <property type="protein sequence ID" value="GAA0158003.1"/>
    <property type="molecule type" value="Genomic_DNA"/>
</dbReference>
<gene>
    <name evidence="2" type="ORF">LIER_15138</name>
</gene>
<keyword evidence="3" id="KW-1185">Reference proteome</keyword>
<dbReference type="Pfam" id="PF13976">
    <property type="entry name" value="gag_pre-integrs"/>
    <property type="match status" value="1"/>
</dbReference>
<evidence type="ECO:0000313" key="3">
    <source>
        <dbReference type="Proteomes" id="UP001454036"/>
    </source>
</evidence>
<evidence type="ECO:0000313" key="2">
    <source>
        <dbReference type="EMBL" id="GAA0158003.1"/>
    </source>
</evidence>
<dbReference type="AlphaFoldDB" id="A0AAV3Q378"/>
<name>A0AAV3Q378_LITER</name>
<proteinExistence type="predicted"/>
<reference evidence="2 3" key="1">
    <citation type="submission" date="2024-01" db="EMBL/GenBank/DDBJ databases">
        <title>The complete chloroplast genome sequence of Lithospermum erythrorhizon: insights into the phylogenetic relationship among Boraginaceae species and the maternal lineages of purple gromwells.</title>
        <authorList>
            <person name="Okada T."/>
            <person name="Watanabe K."/>
        </authorList>
    </citation>
    <scope>NUCLEOTIDE SEQUENCE [LARGE SCALE GENOMIC DNA]</scope>
</reference>
<accession>A0AAV3Q378</accession>
<dbReference type="InterPro" id="IPR025724">
    <property type="entry name" value="GAG-pre-integrase_dom"/>
</dbReference>
<feature type="domain" description="GAG-pre-integrase" evidence="1">
    <location>
        <begin position="8"/>
        <end position="54"/>
    </location>
</feature>
<dbReference type="Proteomes" id="UP001454036">
    <property type="component" value="Unassembled WGS sequence"/>
</dbReference>
<organism evidence="2 3">
    <name type="scientific">Lithospermum erythrorhizon</name>
    <name type="common">Purple gromwell</name>
    <name type="synonym">Lithospermum officinale var. erythrorhizon</name>
    <dbReference type="NCBI Taxonomy" id="34254"/>
    <lineage>
        <taxon>Eukaryota</taxon>
        <taxon>Viridiplantae</taxon>
        <taxon>Streptophyta</taxon>
        <taxon>Embryophyta</taxon>
        <taxon>Tracheophyta</taxon>
        <taxon>Spermatophyta</taxon>
        <taxon>Magnoliopsida</taxon>
        <taxon>eudicotyledons</taxon>
        <taxon>Gunneridae</taxon>
        <taxon>Pentapetalae</taxon>
        <taxon>asterids</taxon>
        <taxon>lamiids</taxon>
        <taxon>Boraginales</taxon>
        <taxon>Boraginaceae</taxon>
        <taxon>Boraginoideae</taxon>
        <taxon>Lithospermeae</taxon>
        <taxon>Lithospermum</taxon>
    </lineage>
</organism>
<protein>
    <recommendedName>
        <fullName evidence="1">GAG-pre-integrase domain-containing protein</fullName>
    </recommendedName>
</protein>
<comment type="caution">
    <text evidence="2">The sequence shown here is derived from an EMBL/GenBank/DDBJ whole genome shotgun (WGS) entry which is preliminary data.</text>
</comment>
<evidence type="ECO:0000259" key="1">
    <source>
        <dbReference type="Pfam" id="PF13976"/>
    </source>
</evidence>
<sequence length="67" mass="7521">MNSVIENKQIENSSTFWHSKLGHAPMSIIKLIQVLNKLHVDSVSPCVVCRLAKQQRLRFTPSISSSS</sequence>